<sequence>MYRNYREQKMASSKLKIVMFLGTVREGRLGPRVTKFIQAQLQSKYDITLFDPQEIDLPLMKKPLHFYKDRSQAPEMLVNCEKKLKEADAFILVTAEYNHSVPPALSNLLDHFGSSLYSYKPSGIVCYSPGPYGGMRAAMQLRCLLSELGTLSVSNIFGIPEIMKAIDEDGKPLNDRMVSGLNRMMTQLDWHAHSMKNHRDQFGLPQ</sequence>
<evidence type="ECO:0000313" key="2">
    <source>
        <dbReference type="EMBL" id="KAK7091433.1"/>
    </source>
</evidence>
<dbReference type="GO" id="GO:0016491">
    <property type="term" value="F:oxidoreductase activity"/>
    <property type="evidence" value="ECO:0007669"/>
    <property type="project" value="InterPro"/>
</dbReference>
<keyword evidence="3" id="KW-1185">Reference proteome</keyword>
<dbReference type="FunFam" id="3.40.50.360:FF:000078">
    <property type="entry name" value="Chromate reductase"/>
    <property type="match status" value="1"/>
</dbReference>
<evidence type="ECO:0000313" key="3">
    <source>
        <dbReference type="Proteomes" id="UP001374579"/>
    </source>
</evidence>
<comment type="caution">
    <text evidence="2">The sequence shown here is derived from an EMBL/GenBank/DDBJ whole genome shotgun (WGS) entry which is preliminary data.</text>
</comment>
<dbReference type="InterPro" id="IPR050712">
    <property type="entry name" value="NAD(P)H-dep_reductase"/>
</dbReference>
<dbReference type="InterPro" id="IPR005025">
    <property type="entry name" value="FMN_Rdtase-like_dom"/>
</dbReference>
<gene>
    <name evidence="2" type="ORF">V1264_009114</name>
</gene>
<proteinExistence type="predicted"/>
<dbReference type="AlphaFoldDB" id="A0AAN9AQR7"/>
<evidence type="ECO:0000259" key="1">
    <source>
        <dbReference type="Pfam" id="PF03358"/>
    </source>
</evidence>
<organism evidence="2 3">
    <name type="scientific">Littorina saxatilis</name>
    <dbReference type="NCBI Taxonomy" id="31220"/>
    <lineage>
        <taxon>Eukaryota</taxon>
        <taxon>Metazoa</taxon>
        <taxon>Spiralia</taxon>
        <taxon>Lophotrochozoa</taxon>
        <taxon>Mollusca</taxon>
        <taxon>Gastropoda</taxon>
        <taxon>Caenogastropoda</taxon>
        <taxon>Littorinimorpha</taxon>
        <taxon>Littorinoidea</taxon>
        <taxon>Littorinidae</taxon>
        <taxon>Littorina</taxon>
    </lineage>
</organism>
<dbReference type="InterPro" id="IPR029039">
    <property type="entry name" value="Flavoprotein-like_sf"/>
</dbReference>
<dbReference type="PANTHER" id="PTHR30543:SF21">
    <property type="entry name" value="NAD(P)H-DEPENDENT FMN REDUCTASE LOT6"/>
    <property type="match status" value="1"/>
</dbReference>
<dbReference type="Gene3D" id="3.40.50.360">
    <property type="match status" value="1"/>
</dbReference>
<protein>
    <recommendedName>
        <fullName evidence="1">NADPH-dependent FMN reductase-like domain-containing protein</fullName>
    </recommendedName>
</protein>
<dbReference type="EMBL" id="JBAMIC010000022">
    <property type="protein sequence ID" value="KAK7091433.1"/>
    <property type="molecule type" value="Genomic_DNA"/>
</dbReference>
<dbReference type="GO" id="GO:0005829">
    <property type="term" value="C:cytosol"/>
    <property type="evidence" value="ECO:0007669"/>
    <property type="project" value="TreeGrafter"/>
</dbReference>
<dbReference type="Proteomes" id="UP001374579">
    <property type="component" value="Unassembled WGS sequence"/>
</dbReference>
<feature type="domain" description="NADPH-dependent FMN reductase-like" evidence="1">
    <location>
        <begin position="16"/>
        <end position="161"/>
    </location>
</feature>
<dbReference type="PANTHER" id="PTHR30543">
    <property type="entry name" value="CHROMATE REDUCTASE"/>
    <property type="match status" value="1"/>
</dbReference>
<dbReference type="SUPFAM" id="SSF52218">
    <property type="entry name" value="Flavoproteins"/>
    <property type="match status" value="1"/>
</dbReference>
<dbReference type="GO" id="GO:0010181">
    <property type="term" value="F:FMN binding"/>
    <property type="evidence" value="ECO:0007669"/>
    <property type="project" value="TreeGrafter"/>
</dbReference>
<accession>A0AAN9AQR7</accession>
<name>A0AAN9AQR7_9CAEN</name>
<dbReference type="Pfam" id="PF03358">
    <property type="entry name" value="FMN_red"/>
    <property type="match status" value="1"/>
</dbReference>
<reference evidence="2 3" key="1">
    <citation type="submission" date="2024-02" db="EMBL/GenBank/DDBJ databases">
        <title>Chromosome-scale genome assembly of the rough periwinkle Littorina saxatilis.</title>
        <authorList>
            <person name="De Jode A."/>
            <person name="Faria R."/>
            <person name="Formenti G."/>
            <person name="Sims Y."/>
            <person name="Smith T.P."/>
            <person name="Tracey A."/>
            <person name="Wood J.M.D."/>
            <person name="Zagrodzka Z.B."/>
            <person name="Johannesson K."/>
            <person name="Butlin R.K."/>
            <person name="Leder E.H."/>
        </authorList>
    </citation>
    <scope>NUCLEOTIDE SEQUENCE [LARGE SCALE GENOMIC DNA]</scope>
    <source>
        <strain evidence="2">Snail1</strain>
        <tissue evidence="2">Muscle</tissue>
    </source>
</reference>